<protein>
    <submittedName>
        <fullName evidence="2">Uncharacterized protein</fullName>
    </submittedName>
</protein>
<evidence type="ECO:0000313" key="2">
    <source>
        <dbReference type="EMBL" id="MCI74480.1"/>
    </source>
</evidence>
<dbReference type="AlphaFoldDB" id="A0A392UQ56"/>
<organism evidence="2 3">
    <name type="scientific">Trifolium medium</name>
    <dbReference type="NCBI Taxonomy" id="97028"/>
    <lineage>
        <taxon>Eukaryota</taxon>
        <taxon>Viridiplantae</taxon>
        <taxon>Streptophyta</taxon>
        <taxon>Embryophyta</taxon>
        <taxon>Tracheophyta</taxon>
        <taxon>Spermatophyta</taxon>
        <taxon>Magnoliopsida</taxon>
        <taxon>eudicotyledons</taxon>
        <taxon>Gunneridae</taxon>
        <taxon>Pentapetalae</taxon>
        <taxon>rosids</taxon>
        <taxon>fabids</taxon>
        <taxon>Fabales</taxon>
        <taxon>Fabaceae</taxon>
        <taxon>Papilionoideae</taxon>
        <taxon>50 kb inversion clade</taxon>
        <taxon>NPAAA clade</taxon>
        <taxon>Hologalegina</taxon>
        <taxon>IRL clade</taxon>
        <taxon>Trifolieae</taxon>
        <taxon>Trifolium</taxon>
    </lineage>
</organism>
<comment type="caution">
    <text evidence="2">The sequence shown here is derived from an EMBL/GenBank/DDBJ whole genome shotgun (WGS) entry which is preliminary data.</text>
</comment>
<keyword evidence="3" id="KW-1185">Reference proteome</keyword>
<evidence type="ECO:0000313" key="3">
    <source>
        <dbReference type="Proteomes" id="UP000265520"/>
    </source>
</evidence>
<name>A0A392UQ56_9FABA</name>
<accession>A0A392UQ56</accession>
<dbReference type="EMBL" id="LXQA010861786">
    <property type="protein sequence ID" value="MCI74480.1"/>
    <property type="molecule type" value="Genomic_DNA"/>
</dbReference>
<reference evidence="2 3" key="1">
    <citation type="journal article" date="2018" name="Front. Plant Sci.">
        <title>Red Clover (Trifolium pratense) and Zigzag Clover (T. medium) - A Picture of Genomic Similarities and Differences.</title>
        <authorList>
            <person name="Dluhosova J."/>
            <person name="Istvanek J."/>
            <person name="Nedelnik J."/>
            <person name="Repkova J."/>
        </authorList>
    </citation>
    <scope>NUCLEOTIDE SEQUENCE [LARGE SCALE GENOMIC DNA]</scope>
    <source>
        <strain evidence="3">cv. 10/8</strain>
        <tissue evidence="2">Leaf</tissue>
    </source>
</reference>
<proteinExistence type="predicted"/>
<sequence>CRKQPHKGCKDGGIATPEESIAPPRDRGYISTDEFGVRGEWDQLGETGAGLRLLWL</sequence>
<dbReference type="Proteomes" id="UP000265520">
    <property type="component" value="Unassembled WGS sequence"/>
</dbReference>
<evidence type="ECO:0000256" key="1">
    <source>
        <dbReference type="SAM" id="MobiDB-lite"/>
    </source>
</evidence>
<feature type="non-terminal residue" evidence="2">
    <location>
        <position position="1"/>
    </location>
</feature>
<feature type="region of interest" description="Disordered" evidence="1">
    <location>
        <begin position="1"/>
        <end position="29"/>
    </location>
</feature>